<dbReference type="InterPro" id="IPR056632">
    <property type="entry name" value="DUF7730"/>
</dbReference>
<dbReference type="Proteomes" id="UP000799424">
    <property type="component" value="Unassembled WGS sequence"/>
</dbReference>
<evidence type="ECO:0000313" key="4">
    <source>
        <dbReference type="Proteomes" id="UP000799424"/>
    </source>
</evidence>
<feature type="domain" description="DUF7730" evidence="2">
    <location>
        <begin position="138"/>
        <end position="174"/>
    </location>
</feature>
<accession>A0A6A7AEV8</accession>
<organism evidence="3 4">
    <name type="scientific">Ophiobolus disseminans</name>
    <dbReference type="NCBI Taxonomy" id="1469910"/>
    <lineage>
        <taxon>Eukaryota</taxon>
        <taxon>Fungi</taxon>
        <taxon>Dikarya</taxon>
        <taxon>Ascomycota</taxon>
        <taxon>Pezizomycotina</taxon>
        <taxon>Dothideomycetes</taxon>
        <taxon>Pleosporomycetidae</taxon>
        <taxon>Pleosporales</taxon>
        <taxon>Pleosporineae</taxon>
        <taxon>Phaeosphaeriaceae</taxon>
        <taxon>Ophiobolus</taxon>
    </lineage>
</organism>
<dbReference type="PANTHER" id="PTHR38790:SF4">
    <property type="entry name" value="2EXR DOMAIN-CONTAINING PROTEIN"/>
    <property type="match status" value="1"/>
</dbReference>
<dbReference type="EMBL" id="MU006218">
    <property type="protein sequence ID" value="KAF2831197.1"/>
    <property type="molecule type" value="Genomic_DNA"/>
</dbReference>
<dbReference type="PANTHER" id="PTHR38790">
    <property type="entry name" value="2EXR DOMAIN-CONTAINING PROTEIN-RELATED"/>
    <property type="match status" value="1"/>
</dbReference>
<feature type="compositionally biased region" description="Polar residues" evidence="1">
    <location>
        <begin position="1"/>
        <end position="15"/>
    </location>
</feature>
<evidence type="ECO:0000259" key="2">
    <source>
        <dbReference type="Pfam" id="PF24864"/>
    </source>
</evidence>
<evidence type="ECO:0000313" key="3">
    <source>
        <dbReference type="EMBL" id="KAF2831197.1"/>
    </source>
</evidence>
<proteinExistence type="predicted"/>
<evidence type="ECO:0000256" key="1">
    <source>
        <dbReference type="SAM" id="MobiDB-lite"/>
    </source>
</evidence>
<reference evidence="3" key="1">
    <citation type="journal article" date="2020" name="Stud. Mycol.">
        <title>101 Dothideomycetes genomes: a test case for predicting lifestyles and emergence of pathogens.</title>
        <authorList>
            <person name="Haridas S."/>
            <person name="Albert R."/>
            <person name="Binder M."/>
            <person name="Bloem J."/>
            <person name="Labutti K."/>
            <person name="Salamov A."/>
            <person name="Andreopoulos B."/>
            <person name="Baker S."/>
            <person name="Barry K."/>
            <person name="Bills G."/>
            <person name="Bluhm B."/>
            <person name="Cannon C."/>
            <person name="Castanera R."/>
            <person name="Culley D."/>
            <person name="Daum C."/>
            <person name="Ezra D."/>
            <person name="Gonzalez J."/>
            <person name="Henrissat B."/>
            <person name="Kuo A."/>
            <person name="Liang C."/>
            <person name="Lipzen A."/>
            <person name="Lutzoni F."/>
            <person name="Magnuson J."/>
            <person name="Mondo S."/>
            <person name="Nolan M."/>
            <person name="Ohm R."/>
            <person name="Pangilinan J."/>
            <person name="Park H.-J."/>
            <person name="Ramirez L."/>
            <person name="Alfaro M."/>
            <person name="Sun H."/>
            <person name="Tritt A."/>
            <person name="Yoshinaga Y."/>
            <person name="Zwiers L.-H."/>
            <person name="Turgeon B."/>
            <person name="Goodwin S."/>
            <person name="Spatafora J."/>
            <person name="Crous P."/>
            <person name="Grigoriev I."/>
        </authorList>
    </citation>
    <scope>NUCLEOTIDE SEQUENCE</scope>
    <source>
        <strain evidence="3">CBS 113818</strain>
    </source>
</reference>
<keyword evidence="4" id="KW-1185">Reference proteome</keyword>
<gene>
    <name evidence="3" type="ORF">CC86DRAFT_401744</name>
</gene>
<protein>
    <recommendedName>
        <fullName evidence="2">DUF7730 domain-containing protein</fullName>
    </recommendedName>
</protein>
<dbReference type="AlphaFoldDB" id="A0A6A7AEV8"/>
<dbReference type="OrthoDB" id="5413827at2759"/>
<name>A0A6A7AEV8_9PLEO</name>
<sequence length="322" mass="36133">MVEESSAQANTTESAAPQLPYTMEKPRGSPLLQLPAELRNAIYKHVLGNEAYLLGRCPDTKGPLVVIHSLLNTPSPRPYTALLRVNRQIRTEASLLLYSHNTFQLFAMAPLQAFIDHRTPKQLQARYQAGIMDRPGGSPLLKLPPELRNQIWEQVLGGITYHIRMAHDNTRAYSMHSYPSLNIGLLLVSHQVHAEVSLLLYSSSTFSFLTMIALETFVTQRTVKQHGALKVLQFGTIDGEDFLGLRCPHGELDLSVLDRLHNLTRIQLTSSPLLYGRSPDIKKGLVELARVIRLKKPGMKITGRENRFSKYIGLFGEDFGEL</sequence>
<feature type="region of interest" description="Disordered" evidence="1">
    <location>
        <begin position="1"/>
        <end position="26"/>
    </location>
</feature>
<dbReference type="Pfam" id="PF24864">
    <property type="entry name" value="DUF7730"/>
    <property type="match status" value="1"/>
</dbReference>